<dbReference type="PANTHER" id="PTHR13243:SF1">
    <property type="entry name" value="NUCLEOLAR PROTEIN 16"/>
    <property type="match status" value="1"/>
</dbReference>
<proteinExistence type="inferred from homology"/>
<organism evidence="5">
    <name type="scientific">Albugo laibachii Nc14</name>
    <dbReference type="NCBI Taxonomy" id="890382"/>
    <lineage>
        <taxon>Eukaryota</taxon>
        <taxon>Sar</taxon>
        <taxon>Stramenopiles</taxon>
        <taxon>Oomycota</taxon>
        <taxon>Peronosporomycetes</taxon>
        <taxon>Albuginales</taxon>
        <taxon>Albuginaceae</taxon>
        <taxon>Albugo</taxon>
    </lineage>
</organism>
<comment type="similarity">
    <text evidence="2">Belongs to the NOP16 family.</text>
</comment>
<sequence>MPRIRRRHKVKVKRRLKPQRKYRNKFVGDQNVQKQWDHKKTVRQNYEKIGLLVDSNACKDLREAYAGVEGDANIADTLYEVPDSDFLNERNPKRPENHMSEEEIKYLRPLIAKHKENYKAMELDIKVNCFQWTENKLRRRCARLALLDANIIQ</sequence>
<gene>
    <name evidence="5" type="primary">AlNc14C23G2378</name>
    <name evidence="5" type="ORF">ALNC14_027640</name>
</gene>
<dbReference type="HOGENOM" id="CLU_1716598_0_0_1"/>
<reference evidence="5" key="2">
    <citation type="submission" date="2011-02" db="EMBL/GenBank/DDBJ databases">
        <authorList>
            <person name="MacLean D."/>
        </authorList>
    </citation>
    <scope>NUCLEOTIDE SEQUENCE</scope>
</reference>
<evidence type="ECO:0000256" key="1">
    <source>
        <dbReference type="ARBA" id="ARBA00004604"/>
    </source>
</evidence>
<protein>
    <recommendedName>
        <fullName evidence="3">Nucleolar protein 16</fullName>
    </recommendedName>
</protein>
<comment type="subcellular location">
    <subcellularLocation>
        <location evidence="1">Nucleus</location>
        <location evidence="1">Nucleolus</location>
    </subcellularLocation>
</comment>
<dbReference type="PANTHER" id="PTHR13243">
    <property type="entry name" value="HSPC111 PROTEIN-RELATED"/>
    <property type="match status" value="1"/>
</dbReference>
<evidence type="ECO:0000256" key="3">
    <source>
        <dbReference type="ARBA" id="ARBA00015522"/>
    </source>
</evidence>
<keyword evidence="4" id="KW-0539">Nucleus</keyword>
<evidence type="ECO:0000256" key="4">
    <source>
        <dbReference type="ARBA" id="ARBA00023242"/>
    </source>
</evidence>
<dbReference type="EMBL" id="FR824068">
    <property type="protein sequence ID" value="CCA16621.1"/>
    <property type="molecule type" value="Genomic_DNA"/>
</dbReference>
<name>F0W679_9STRA</name>
<dbReference type="GO" id="GO:0042273">
    <property type="term" value="P:ribosomal large subunit biogenesis"/>
    <property type="evidence" value="ECO:0007669"/>
    <property type="project" value="TreeGrafter"/>
</dbReference>
<evidence type="ECO:0000313" key="5">
    <source>
        <dbReference type="EMBL" id="CCA16621.1"/>
    </source>
</evidence>
<accession>F0W679</accession>
<evidence type="ECO:0000256" key="2">
    <source>
        <dbReference type="ARBA" id="ARBA00008479"/>
    </source>
</evidence>
<dbReference type="AlphaFoldDB" id="F0W679"/>
<dbReference type="Pfam" id="PF09420">
    <property type="entry name" value="Nop16"/>
    <property type="match status" value="2"/>
</dbReference>
<dbReference type="InterPro" id="IPR019002">
    <property type="entry name" value="Ribosome_biogenesis_Nop16"/>
</dbReference>
<dbReference type="GO" id="GO:0005730">
    <property type="term" value="C:nucleolus"/>
    <property type="evidence" value="ECO:0007669"/>
    <property type="project" value="UniProtKB-SubCell"/>
</dbReference>
<reference evidence="5" key="1">
    <citation type="journal article" date="2011" name="PLoS Biol.">
        <title>Gene gain and loss during evolution of obligate parasitism in the white rust pathogen of Arabidopsis thaliana.</title>
        <authorList>
            <person name="Kemen E."/>
            <person name="Gardiner A."/>
            <person name="Schultz-Larsen T."/>
            <person name="Kemen A.C."/>
            <person name="Balmuth A.L."/>
            <person name="Robert-Seilaniantz A."/>
            <person name="Bailey K."/>
            <person name="Holub E."/>
            <person name="Studholme D.J."/>
            <person name="Maclean D."/>
            <person name="Jones J.D."/>
        </authorList>
    </citation>
    <scope>NUCLEOTIDE SEQUENCE</scope>
</reference>